<dbReference type="InterPro" id="IPR050697">
    <property type="entry name" value="Adenylyl/Guanylyl_Cyclase_3/4"/>
</dbReference>
<evidence type="ECO:0000259" key="2">
    <source>
        <dbReference type="PROSITE" id="PS50125"/>
    </source>
</evidence>
<dbReference type="InterPro" id="IPR029787">
    <property type="entry name" value="Nucleotide_cyclase"/>
</dbReference>
<dbReference type="InterPro" id="IPR007890">
    <property type="entry name" value="CHASE2"/>
</dbReference>
<dbReference type="GO" id="GO:0009190">
    <property type="term" value="P:cyclic nucleotide biosynthetic process"/>
    <property type="evidence" value="ECO:0007669"/>
    <property type="project" value="InterPro"/>
</dbReference>
<dbReference type="OrthoDB" id="9789782at2"/>
<dbReference type="AlphaFoldDB" id="A0A433XBA4"/>
<dbReference type="Proteomes" id="UP000281547">
    <property type="component" value="Unassembled WGS sequence"/>
</dbReference>
<reference evidence="3 4" key="1">
    <citation type="journal article" date="2016" name="Int. J. Syst. Evol. Microbiol.">
        <title>Arsenicitalea aurantiaca gen. nov., sp. nov., a new member of the family Hyphomicrobiaceae, isolated from high-arsenic sediment.</title>
        <authorList>
            <person name="Mu Y."/>
            <person name="Zhou L."/>
            <person name="Zeng X.C."/>
            <person name="Liu L."/>
            <person name="Pan Y."/>
            <person name="Chen X."/>
            <person name="Wang J."/>
            <person name="Li S."/>
            <person name="Li W.J."/>
            <person name="Wang Y."/>
        </authorList>
    </citation>
    <scope>NUCLEOTIDE SEQUENCE [LARGE SCALE GENOMIC DNA]</scope>
    <source>
        <strain evidence="3 4">42-50</strain>
    </source>
</reference>
<proteinExistence type="predicted"/>
<dbReference type="PROSITE" id="PS50125">
    <property type="entry name" value="GUANYLATE_CYCLASE_2"/>
    <property type="match status" value="1"/>
</dbReference>
<dbReference type="GO" id="GO:0004016">
    <property type="term" value="F:adenylate cyclase activity"/>
    <property type="evidence" value="ECO:0007669"/>
    <property type="project" value="UniProtKB-ARBA"/>
</dbReference>
<protein>
    <submittedName>
        <fullName evidence="3">Adenylate/guanylate cyclase domain-containing protein</fullName>
    </submittedName>
</protein>
<keyword evidence="1" id="KW-1133">Transmembrane helix</keyword>
<dbReference type="PANTHER" id="PTHR43081">
    <property type="entry name" value="ADENYLATE CYCLASE, TERMINAL-DIFFERENTIATION SPECIFIC-RELATED"/>
    <property type="match status" value="1"/>
</dbReference>
<feature type="transmembrane region" description="Helical" evidence="1">
    <location>
        <begin position="344"/>
        <end position="366"/>
    </location>
</feature>
<dbReference type="RefSeq" id="WP_127188587.1">
    <property type="nucleotide sequence ID" value="NZ_RZNJ01000003.1"/>
</dbReference>
<evidence type="ECO:0000313" key="3">
    <source>
        <dbReference type="EMBL" id="RUT31342.1"/>
    </source>
</evidence>
<dbReference type="GO" id="GO:0035556">
    <property type="term" value="P:intracellular signal transduction"/>
    <property type="evidence" value="ECO:0007669"/>
    <property type="project" value="InterPro"/>
</dbReference>
<accession>A0A433XBA4</accession>
<dbReference type="SUPFAM" id="SSF55073">
    <property type="entry name" value="Nucleotide cyclase"/>
    <property type="match status" value="1"/>
</dbReference>
<feature type="transmembrane region" description="Helical" evidence="1">
    <location>
        <begin position="373"/>
        <end position="396"/>
    </location>
</feature>
<evidence type="ECO:0000313" key="4">
    <source>
        <dbReference type="Proteomes" id="UP000281547"/>
    </source>
</evidence>
<dbReference type="EMBL" id="RZNJ01000003">
    <property type="protein sequence ID" value="RUT31342.1"/>
    <property type="molecule type" value="Genomic_DNA"/>
</dbReference>
<dbReference type="SMART" id="SM00044">
    <property type="entry name" value="CYCc"/>
    <property type="match status" value="1"/>
</dbReference>
<dbReference type="Gene3D" id="3.30.70.1230">
    <property type="entry name" value="Nucleotide cyclase"/>
    <property type="match status" value="1"/>
</dbReference>
<sequence length="723" mass="76595">MSIRPRSLLTLAFGVALLAGLIGLRLADPFPVQIARETAFDTFQQLAPREALDLPVRVVDIDEASLAELGQWPWSRDVFAQLTERLTALGAAAIGYDVLFPEPDRLSPSRLLAAAADPLTARDFDAEFAAALAESPAILGFSVSAASPVLPDRARAGFAISGADPLAAVPLMPGAVLPLPSLAEAAPGLGGLSLNADDSVSVVRRLPLLWSNGSGLFPTLSVEALRIAMGVSTLVVMAETEGPGFVEALRIGDLQVPTTAQGEFWLHYREPDPDLYVSARAVLADDFAGLADRIAGHIVLVGSSASGLLDIRGTPLGANVPGVSIHAQAIEQMLTGRFLSRADWVLGAELLAIGVVGATVTTAVLAAGPLVGLLIALCTMVIATALCWAAFTQWGVLLDPSFPLLAALLVYTAMVFLRFFTTDADKRQIRNAFGHYVAPALLVEIERNGDRLKLGGEVRPLTVMFADIRNFTPLSESLAPPRLLGVLNTLFGALGQEITRQFGTIDKFMGDAVMAFWNAPVDVSDHPTRACIAALGMRARLAALNSGDGFGLRADDHPTPRIAIGIGIATGEALVGNMGLETRFDYSCVGDTVNLAARVEEACKTVAYDIVVVEATRRAAPELAFLEAGSIALKGKSERQPIHLLVGDALMRRRPDFIALSRQHEILLSRLRSGDDPSAEITRCSGLASAFDARLPAFYSAIARRQGDFLATETEGTRVPLPA</sequence>
<dbReference type="CDD" id="cd07302">
    <property type="entry name" value="CHD"/>
    <property type="match status" value="1"/>
</dbReference>
<dbReference type="PANTHER" id="PTHR43081:SF1">
    <property type="entry name" value="ADENYLATE CYCLASE, TERMINAL-DIFFERENTIATION SPECIFIC"/>
    <property type="match status" value="1"/>
</dbReference>
<name>A0A433XBA4_9HYPH</name>
<keyword evidence="1" id="KW-0472">Membrane</keyword>
<organism evidence="3 4">
    <name type="scientific">Arsenicitalea aurantiaca</name>
    <dbReference type="NCBI Taxonomy" id="1783274"/>
    <lineage>
        <taxon>Bacteria</taxon>
        <taxon>Pseudomonadati</taxon>
        <taxon>Pseudomonadota</taxon>
        <taxon>Alphaproteobacteria</taxon>
        <taxon>Hyphomicrobiales</taxon>
        <taxon>Devosiaceae</taxon>
        <taxon>Arsenicitalea</taxon>
    </lineage>
</organism>
<gene>
    <name evidence="3" type="ORF">EMQ25_10855</name>
</gene>
<dbReference type="Pfam" id="PF05226">
    <property type="entry name" value="CHASE2"/>
    <property type="match status" value="1"/>
</dbReference>
<dbReference type="SMART" id="SM01080">
    <property type="entry name" value="CHASE2"/>
    <property type="match status" value="1"/>
</dbReference>
<dbReference type="Pfam" id="PF00211">
    <property type="entry name" value="Guanylate_cyc"/>
    <property type="match status" value="1"/>
</dbReference>
<evidence type="ECO:0000256" key="1">
    <source>
        <dbReference type="SAM" id="Phobius"/>
    </source>
</evidence>
<keyword evidence="1" id="KW-0812">Transmembrane</keyword>
<keyword evidence="4" id="KW-1185">Reference proteome</keyword>
<comment type="caution">
    <text evidence="3">The sequence shown here is derived from an EMBL/GenBank/DDBJ whole genome shotgun (WGS) entry which is preliminary data.</text>
</comment>
<dbReference type="InterPro" id="IPR001054">
    <property type="entry name" value="A/G_cyclase"/>
</dbReference>
<feature type="transmembrane region" description="Helical" evidence="1">
    <location>
        <begin position="402"/>
        <end position="420"/>
    </location>
</feature>
<feature type="domain" description="Guanylate cyclase" evidence="2">
    <location>
        <begin position="462"/>
        <end position="600"/>
    </location>
</feature>